<name>A0A7Z0TBJ0_9FUSO</name>
<dbReference type="Gene3D" id="3.40.50.300">
    <property type="entry name" value="P-loop containing nucleotide triphosphate hydrolases"/>
    <property type="match status" value="1"/>
</dbReference>
<keyword evidence="2" id="KW-0547">Nucleotide-binding</keyword>
<gene>
    <name evidence="5" type="ORF">HP397_01045</name>
</gene>
<sequence>MNLFNYDKTPLAYKYRPKDLNGFYGQDKIKKILFNIIENKKIISSIFFGPSGTGKTTLAKIIADKLDYEYVYLNAIKASKSDIIEISQKAKNSVNKTLLFFDEIHRFNKLQQDSLLEDLENGNIILIGATTENPYYSLNRALLSRVLLFEFKKLSEDDIYKIILNVVESENIEYDKKVLKYISIISDGDARTAINYVETLNHANLLNTCIEEITEVLNVKVYADRYDAISAMIKSIRGSDPDAAVYWMSKLLVGGEDPMYIARRLVILASEDVGLANVQAINVATSCMNAVKEIGMPESRIILSECAIYLALSPKSNSAYVAVNMAIEDIEENGAQSVPIHLTKVGAKNYLYPHNYENNYIKQKYMNEKKKYYIPGDNKFEKNMEEVWLKIKGEK</sequence>
<dbReference type="RefSeq" id="WP_067322873.1">
    <property type="nucleotide sequence ID" value="NZ_CBCRWS010000013.1"/>
</dbReference>
<evidence type="ECO:0000313" key="5">
    <source>
        <dbReference type="EMBL" id="NYV27413.1"/>
    </source>
</evidence>
<feature type="domain" description="AAA+ ATPase" evidence="4">
    <location>
        <begin position="41"/>
        <end position="154"/>
    </location>
</feature>
<dbReference type="Proteomes" id="UP000526184">
    <property type="component" value="Unassembled WGS sequence"/>
</dbReference>
<evidence type="ECO:0000256" key="3">
    <source>
        <dbReference type="ARBA" id="ARBA00022840"/>
    </source>
</evidence>
<dbReference type="GO" id="GO:0003677">
    <property type="term" value="F:DNA binding"/>
    <property type="evidence" value="ECO:0007669"/>
    <property type="project" value="InterPro"/>
</dbReference>
<dbReference type="SUPFAM" id="SSF48019">
    <property type="entry name" value="post-AAA+ oligomerization domain-like"/>
    <property type="match status" value="1"/>
</dbReference>
<keyword evidence="3" id="KW-0067">ATP-binding</keyword>
<dbReference type="InterPro" id="IPR032423">
    <property type="entry name" value="AAA_assoc_2"/>
</dbReference>
<evidence type="ECO:0000256" key="2">
    <source>
        <dbReference type="ARBA" id="ARBA00022741"/>
    </source>
</evidence>
<dbReference type="InterPro" id="IPR003593">
    <property type="entry name" value="AAA+_ATPase"/>
</dbReference>
<dbReference type="Pfam" id="PF00004">
    <property type="entry name" value="AAA"/>
    <property type="match status" value="1"/>
</dbReference>
<dbReference type="InterPro" id="IPR008921">
    <property type="entry name" value="DNA_pol3_clamp-load_cplx_C"/>
</dbReference>
<dbReference type="GO" id="GO:0016887">
    <property type="term" value="F:ATP hydrolysis activity"/>
    <property type="evidence" value="ECO:0007669"/>
    <property type="project" value="InterPro"/>
</dbReference>
<dbReference type="SMART" id="SM00382">
    <property type="entry name" value="AAA"/>
    <property type="match status" value="1"/>
</dbReference>
<dbReference type="Pfam" id="PF12002">
    <property type="entry name" value="MgsA_C"/>
    <property type="match status" value="1"/>
</dbReference>
<dbReference type="GO" id="GO:0000731">
    <property type="term" value="P:DNA synthesis involved in DNA repair"/>
    <property type="evidence" value="ECO:0007669"/>
    <property type="project" value="TreeGrafter"/>
</dbReference>
<dbReference type="SUPFAM" id="SSF52540">
    <property type="entry name" value="P-loop containing nucleoside triphosphate hydrolases"/>
    <property type="match status" value="1"/>
</dbReference>
<reference evidence="5 6" key="1">
    <citation type="submission" date="2020-05" db="EMBL/GenBank/DDBJ databases">
        <title>Streptobacillus felis strain LHL191014123.</title>
        <authorList>
            <person name="Fawzy A."/>
            <person name="Rau J."/>
            <person name="Risse K."/>
            <person name="Schauerte N."/>
            <person name="Geiger C."/>
            <person name="Blom J."/>
            <person name="Imirzalioglu C."/>
            <person name="Falgenhauer J."/>
            <person name="Bach A."/>
            <person name="Herden C."/>
            <person name="Eisenberg T."/>
        </authorList>
    </citation>
    <scope>NUCLEOTIDE SEQUENCE [LARGE SCALE GENOMIC DNA]</scope>
    <source>
        <strain evidence="5 6">LHL191014123</strain>
    </source>
</reference>
<accession>A0A7Z0TBJ0</accession>
<proteinExistence type="inferred from homology"/>
<dbReference type="GO" id="GO:0006261">
    <property type="term" value="P:DNA-templated DNA replication"/>
    <property type="evidence" value="ECO:0007669"/>
    <property type="project" value="TreeGrafter"/>
</dbReference>
<dbReference type="CDD" id="cd18139">
    <property type="entry name" value="HLD_clamp_RarA"/>
    <property type="match status" value="1"/>
</dbReference>
<dbReference type="FunFam" id="1.20.272.10:FF:000001">
    <property type="entry name" value="Putative AAA family ATPase"/>
    <property type="match status" value="1"/>
</dbReference>
<keyword evidence="6" id="KW-1185">Reference proteome</keyword>
<comment type="similarity">
    <text evidence="1">Belongs to the AAA ATPase family. RarA/MGS1/WRNIP1 subfamily.</text>
</comment>
<dbReference type="Gene3D" id="1.20.272.10">
    <property type="match status" value="1"/>
</dbReference>
<dbReference type="InterPro" id="IPR021886">
    <property type="entry name" value="MgsA_C"/>
</dbReference>
<dbReference type="EMBL" id="JABMKT010000002">
    <property type="protein sequence ID" value="NYV27413.1"/>
    <property type="molecule type" value="Genomic_DNA"/>
</dbReference>
<comment type="caution">
    <text evidence="5">The sequence shown here is derived from an EMBL/GenBank/DDBJ whole genome shotgun (WGS) entry which is preliminary data.</text>
</comment>
<dbReference type="Gene3D" id="1.10.8.60">
    <property type="match status" value="1"/>
</dbReference>
<dbReference type="InterPro" id="IPR027417">
    <property type="entry name" value="P-loop_NTPase"/>
</dbReference>
<dbReference type="Pfam" id="PF16193">
    <property type="entry name" value="AAA_assoc_2"/>
    <property type="match status" value="1"/>
</dbReference>
<dbReference type="PANTHER" id="PTHR13779">
    <property type="entry name" value="WERNER HELICASE-INTERACTING PROTEIN 1 FAMILY MEMBER"/>
    <property type="match status" value="1"/>
</dbReference>
<dbReference type="GO" id="GO:0008047">
    <property type="term" value="F:enzyme activator activity"/>
    <property type="evidence" value="ECO:0007669"/>
    <property type="project" value="TreeGrafter"/>
</dbReference>
<protein>
    <submittedName>
        <fullName evidence="5">Replication-associated recombination protein A</fullName>
    </submittedName>
</protein>
<dbReference type="Gene3D" id="1.10.3710.10">
    <property type="entry name" value="DNA polymerase III clamp loader subunits, C-terminal domain"/>
    <property type="match status" value="1"/>
</dbReference>
<dbReference type="CDD" id="cd00009">
    <property type="entry name" value="AAA"/>
    <property type="match status" value="1"/>
</dbReference>
<dbReference type="OrthoDB" id="9778364at2"/>
<dbReference type="GO" id="GO:0017116">
    <property type="term" value="F:single-stranded DNA helicase activity"/>
    <property type="evidence" value="ECO:0007669"/>
    <property type="project" value="TreeGrafter"/>
</dbReference>
<evidence type="ECO:0000313" key="6">
    <source>
        <dbReference type="Proteomes" id="UP000526184"/>
    </source>
</evidence>
<evidence type="ECO:0000259" key="4">
    <source>
        <dbReference type="SMART" id="SM00382"/>
    </source>
</evidence>
<organism evidence="5 6">
    <name type="scientific">Streptobacillus felis</name>
    <dbReference type="NCBI Taxonomy" id="1384509"/>
    <lineage>
        <taxon>Bacteria</taxon>
        <taxon>Fusobacteriati</taxon>
        <taxon>Fusobacteriota</taxon>
        <taxon>Fusobacteriia</taxon>
        <taxon>Fusobacteriales</taxon>
        <taxon>Leptotrichiaceae</taxon>
        <taxon>Streptobacillus</taxon>
    </lineage>
</organism>
<dbReference type="InterPro" id="IPR051314">
    <property type="entry name" value="AAA_ATPase_RarA/MGS1/WRNIP1"/>
</dbReference>
<dbReference type="AlphaFoldDB" id="A0A7Z0TBJ0"/>
<dbReference type="InterPro" id="IPR003959">
    <property type="entry name" value="ATPase_AAA_core"/>
</dbReference>
<dbReference type="PANTHER" id="PTHR13779:SF7">
    <property type="entry name" value="ATPASE WRNIP1"/>
    <property type="match status" value="1"/>
</dbReference>
<dbReference type="GO" id="GO:0005524">
    <property type="term" value="F:ATP binding"/>
    <property type="evidence" value="ECO:0007669"/>
    <property type="project" value="UniProtKB-KW"/>
</dbReference>
<evidence type="ECO:0000256" key="1">
    <source>
        <dbReference type="ARBA" id="ARBA00008959"/>
    </source>
</evidence>